<keyword evidence="1" id="KW-1133">Transmembrane helix</keyword>
<keyword evidence="1" id="KW-0472">Membrane</keyword>
<feature type="transmembrane region" description="Helical" evidence="1">
    <location>
        <begin position="47"/>
        <end position="73"/>
    </location>
</feature>
<sequence length="125" mass="14434">MGVKGGGRDKNLWTVAACGAKLLFHILFYFLLFILGRHYYLRTRIPLMCMYACMLLGMSSCLCLFLLLISWLWDAEIWMATKVDGWNTYQGINLLQVMNGGWRRRLGQCTYLPHAKSKKASCTWV</sequence>
<accession>A0AAE0HYB4</accession>
<organism evidence="2 3">
    <name type="scientific">Apodospora peruviana</name>
    <dbReference type="NCBI Taxonomy" id="516989"/>
    <lineage>
        <taxon>Eukaryota</taxon>
        <taxon>Fungi</taxon>
        <taxon>Dikarya</taxon>
        <taxon>Ascomycota</taxon>
        <taxon>Pezizomycotina</taxon>
        <taxon>Sordariomycetes</taxon>
        <taxon>Sordariomycetidae</taxon>
        <taxon>Sordariales</taxon>
        <taxon>Lasiosphaeriaceae</taxon>
        <taxon>Apodospora</taxon>
    </lineage>
</organism>
<proteinExistence type="predicted"/>
<dbReference type="Proteomes" id="UP001283341">
    <property type="component" value="Unassembled WGS sequence"/>
</dbReference>
<dbReference type="EMBL" id="JAUEDM010000006">
    <property type="protein sequence ID" value="KAK3315178.1"/>
    <property type="molecule type" value="Genomic_DNA"/>
</dbReference>
<feature type="transmembrane region" description="Helical" evidence="1">
    <location>
        <begin position="12"/>
        <end position="35"/>
    </location>
</feature>
<keyword evidence="1" id="KW-0812">Transmembrane</keyword>
<comment type="caution">
    <text evidence="2">The sequence shown here is derived from an EMBL/GenBank/DDBJ whole genome shotgun (WGS) entry which is preliminary data.</text>
</comment>
<evidence type="ECO:0000313" key="2">
    <source>
        <dbReference type="EMBL" id="KAK3315178.1"/>
    </source>
</evidence>
<protein>
    <submittedName>
        <fullName evidence="2">Uncharacterized protein</fullName>
    </submittedName>
</protein>
<evidence type="ECO:0000256" key="1">
    <source>
        <dbReference type="SAM" id="Phobius"/>
    </source>
</evidence>
<evidence type="ECO:0000313" key="3">
    <source>
        <dbReference type="Proteomes" id="UP001283341"/>
    </source>
</evidence>
<name>A0AAE0HYB4_9PEZI</name>
<reference evidence="2" key="2">
    <citation type="submission" date="2023-06" db="EMBL/GenBank/DDBJ databases">
        <authorList>
            <consortium name="Lawrence Berkeley National Laboratory"/>
            <person name="Haridas S."/>
            <person name="Hensen N."/>
            <person name="Bonometti L."/>
            <person name="Westerberg I."/>
            <person name="Brannstrom I.O."/>
            <person name="Guillou S."/>
            <person name="Cros-Aarteil S."/>
            <person name="Calhoun S."/>
            <person name="Kuo A."/>
            <person name="Mondo S."/>
            <person name="Pangilinan J."/>
            <person name="Riley R."/>
            <person name="Labutti K."/>
            <person name="Andreopoulos B."/>
            <person name="Lipzen A."/>
            <person name="Chen C."/>
            <person name="Yanf M."/>
            <person name="Daum C."/>
            <person name="Ng V."/>
            <person name="Clum A."/>
            <person name="Steindorff A."/>
            <person name="Ohm R."/>
            <person name="Martin F."/>
            <person name="Silar P."/>
            <person name="Natvig D."/>
            <person name="Lalanne C."/>
            <person name="Gautier V."/>
            <person name="Ament-Velasquez S.L."/>
            <person name="Kruys A."/>
            <person name="Hutchinson M.I."/>
            <person name="Powell A.J."/>
            <person name="Barry K."/>
            <person name="Miller A.N."/>
            <person name="Grigoriev I.V."/>
            <person name="Debuchy R."/>
            <person name="Gladieux P."/>
            <person name="Thoren M.H."/>
            <person name="Johannesson H."/>
        </authorList>
    </citation>
    <scope>NUCLEOTIDE SEQUENCE</scope>
    <source>
        <strain evidence="2">CBS 118394</strain>
    </source>
</reference>
<reference evidence="2" key="1">
    <citation type="journal article" date="2023" name="Mol. Phylogenet. Evol.">
        <title>Genome-scale phylogeny and comparative genomics of the fungal order Sordariales.</title>
        <authorList>
            <person name="Hensen N."/>
            <person name="Bonometti L."/>
            <person name="Westerberg I."/>
            <person name="Brannstrom I.O."/>
            <person name="Guillou S."/>
            <person name="Cros-Aarteil S."/>
            <person name="Calhoun S."/>
            <person name="Haridas S."/>
            <person name="Kuo A."/>
            <person name="Mondo S."/>
            <person name="Pangilinan J."/>
            <person name="Riley R."/>
            <person name="LaButti K."/>
            <person name="Andreopoulos B."/>
            <person name="Lipzen A."/>
            <person name="Chen C."/>
            <person name="Yan M."/>
            <person name="Daum C."/>
            <person name="Ng V."/>
            <person name="Clum A."/>
            <person name="Steindorff A."/>
            <person name="Ohm R.A."/>
            <person name="Martin F."/>
            <person name="Silar P."/>
            <person name="Natvig D.O."/>
            <person name="Lalanne C."/>
            <person name="Gautier V."/>
            <person name="Ament-Velasquez S.L."/>
            <person name="Kruys A."/>
            <person name="Hutchinson M.I."/>
            <person name="Powell A.J."/>
            <person name="Barry K."/>
            <person name="Miller A.N."/>
            <person name="Grigoriev I.V."/>
            <person name="Debuchy R."/>
            <person name="Gladieux P."/>
            <person name="Hiltunen Thoren M."/>
            <person name="Johannesson H."/>
        </authorList>
    </citation>
    <scope>NUCLEOTIDE SEQUENCE</scope>
    <source>
        <strain evidence="2">CBS 118394</strain>
    </source>
</reference>
<keyword evidence="3" id="KW-1185">Reference proteome</keyword>
<dbReference type="AlphaFoldDB" id="A0AAE0HYB4"/>
<gene>
    <name evidence="2" type="ORF">B0H66DRAFT_335950</name>
</gene>